<dbReference type="OrthoDB" id="444255at2759"/>
<feature type="transmembrane region" description="Helical" evidence="5">
    <location>
        <begin position="36"/>
        <end position="56"/>
    </location>
</feature>
<name>A0A0C7MT86_9SACH</name>
<keyword evidence="2 5" id="KW-0812">Transmembrane</keyword>
<dbReference type="GO" id="GO:0009100">
    <property type="term" value="P:glycoprotein metabolic process"/>
    <property type="evidence" value="ECO:0007669"/>
    <property type="project" value="UniProtKB-ARBA"/>
</dbReference>
<sequence length="926" mass="106508">MDTSGTMIPRVFRGKMLHWLQRHAPFISVALHKRRFLSTLTILVCISLGILFMQTLDKNVYDLAKLPLDGLRTDSEPSPPSIDAAHDLRQLYKKFHFDTAFEYPTSYELQKDLLTIPFGPRKGQKVKSVDQLQFYDSDPRLVWSVLADHLVEEASSATPLPFSWYDWADFHDYNKLIPARESLQDCNFFFGVHFNASLLMQIEHETGEELFGIDRGYYNTEGDPKFSESEITEMIQRANSSCVIDSHSFAESKRSGLSHAFSVGFVVQSLQDQVRPEVYRLQARNHLLNTLSIPLSLTILNRDSGAWQIPIKQDDRQNMVQSGMIQKYLKRASKDSSKRFEFDYVSEFDRFCKSDASKSLNLKILGLQEEKDKAFNGLFTHLQENDFEFDALAKIEELSARTESLSAHESSYLNSLLFSTQTHFAFAPKYFHEPGGLKDFQQLGRHHDARFFNGAIFRDPKETLLRLNSMVITFQKFLKANHLSCWLAHGSLFGYLYNGLNFPWDNDFDVQMPIGHLHILALNFNQSLVVEDPREGNGRFLLDVGSSITHRTQGNGNNNIDARFIDVDSGLYIDITALSVSSAMLSTHDAVYFQQNKDSVGTEVKHRDPNLIANVTDTPLQILYNKLQNDTTYSDQERRDVQGLVEKFNKDFPSNQSPTKFYSAEQRYSINHELGLYNCRNHHFVQYDMVSKLVATKFHGVSALVPNKYITLLKREYRAPMKFNAVTFQSRTFIEGLRSWIQGPLLRKLMNVAGRSENLERVKSPANNLLSIDVDILLKNCARSNSIDFLSYVHNSKEISTYRRKEIELQFSEIYSIEEKQFLLQKLDANIGPRLKPIMEDPRINDLRKRMWHELSSDPELNDEILMELNLEVADDTIAWNSLLDGGALPFLVGVEEREQARENYDFNLRPLAINPSNVFIRDPTF</sequence>
<dbReference type="Proteomes" id="UP000054304">
    <property type="component" value="Unassembled WGS sequence"/>
</dbReference>
<dbReference type="InterPro" id="IPR007074">
    <property type="entry name" value="LicD/FKTN/FKRP_NTP_transf"/>
</dbReference>
<keyword evidence="3 5" id="KW-1133">Transmembrane helix</keyword>
<evidence type="ECO:0000313" key="8">
    <source>
        <dbReference type="Proteomes" id="UP000054304"/>
    </source>
</evidence>
<feature type="domain" description="LicD/FKTN/FKRP nucleotidyltransferase" evidence="6">
    <location>
        <begin position="479"/>
        <end position="718"/>
    </location>
</feature>
<evidence type="ECO:0000259" key="6">
    <source>
        <dbReference type="Pfam" id="PF04991"/>
    </source>
</evidence>
<dbReference type="GeneID" id="34686658"/>
<dbReference type="Pfam" id="PF04991">
    <property type="entry name" value="LicD"/>
    <property type="match status" value="1"/>
</dbReference>
<dbReference type="PANTHER" id="PTHR15407:SF28">
    <property type="entry name" value="RIBITOL-5-PHOSPHATE TRANSFERASE FKTN"/>
    <property type="match status" value="1"/>
</dbReference>
<dbReference type="STRING" id="1245769.A0A0C7MT86"/>
<comment type="subcellular location">
    <subcellularLocation>
        <location evidence="1">Membrane</location>
        <topology evidence="1">Single-pass membrane protein</topology>
    </subcellularLocation>
</comment>
<keyword evidence="4 5" id="KW-0472">Membrane</keyword>
<organism evidence="7 8">
    <name type="scientific">Lachancea lanzarotensis</name>
    <dbReference type="NCBI Taxonomy" id="1245769"/>
    <lineage>
        <taxon>Eukaryota</taxon>
        <taxon>Fungi</taxon>
        <taxon>Dikarya</taxon>
        <taxon>Ascomycota</taxon>
        <taxon>Saccharomycotina</taxon>
        <taxon>Saccharomycetes</taxon>
        <taxon>Saccharomycetales</taxon>
        <taxon>Saccharomycetaceae</taxon>
        <taxon>Lachancea</taxon>
    </lineage>
</organism>
<evidence type="ECO:0000256" key="3">
    <source>
        <dbReference type="ARBA" id="ARBA00022989"/>
    </source>
</evidence>
<evidence type="ECO:0000256" key="4">
    <source>
        <dbReference type="ARBA" id="ARBA00023136"/>
    </source>
</evidence>
<dbReference type="EMBL" id="LN736366">
    <property type="protein sequence ID" value="CEP63166.1"/>
    <property type="molecule type" value="Genomic_DNA"/>
</dbReference>
<dbReference type="AlphaFoldDB" id="A0A0C7MT86"/>
<dbReference type="InterPro" id="IPR009644">
    <property type="entry name" value="FKTN/MNN4/W02B3.4-1"/>
</dbReference>
<accession>A0A0C7MT86</accession>
<proteinExistence type="predicted"/>
<evidence type="ECO:0000256" key="2">
    <source>
        <dbReference type="ARBA" id="ARBA00022692"/>
    </source>
</evidence>
<evidence type="ECO:0000256" key="1">
    <source>
        <dbReference type="ARBA" id="ARBA00004167"/>
    </source>
</evidence>
<dbReference type="HOGENOM" id="CLU_008074_0_0_1"/>
<gene>
    <name evidence="7" type="ORF">LALA0_S07e03884g</name>
</gene>
<dbReference type="GO" id="GO:0016020">
    <property type="term" value="C:membrane"/>
    <property type="evidence" value="ECO:0007669"/>
    <property type="project" value="UniProtKB-SubCell"/>
</dbReference>
<protein>
    <submittedName>
        <fullName evidence="7">LALA0S07e03884g1_1</fullName>
    </submittedName>
</protein>
<dbReference type="PANTHER" id="PTHR15407">
    <property type="entry name" value="FUKUTIN-RELATED"/>
    <property type="match status" value="1"/>
</dbReference>
<keyword evidence="8" id="KW-1185">Reference proteome</keyword>
<evidence type="ECO:0000256" key="5">
    <source>
        <dbReference type="SAM" id="Phobius"/>
    </source>
</evidence>
<dbReference type="RefSeq" id="XP_022629387.1">
    <property type="nucleotide sequence ID" value="XM_022771484.1"/>
</dbReference>
<evidence type="ECO:0000313" key="7">
    <source>
        <dbReference type="EMBL" id="CEP63166.1"/>
    </source>
</evidence>
<reference evidence="7 8" key="1">
    <citation type="submission" date="2014-12" db="EMBL/GenBank/DDBJ databases">
        <authorList>
            <person name="Neuveglise Cecile"/>
        </authorList>
    </citation>
    <scope>NUCLEOTIDE SEQUENCE [LARGE SCALE GENOMIC DNA]</scope>
    <source>
        <strain evidence="7 8">CBS 12615</strain>
    </source>
</reference>